<name>A0AAV5WND9_9BILA</name>
<feature type="region of interest" description="Disordered" evidence="1">
    <location>
        <begin position="97"/>
        <end position="118"/>
    </location>
</feature>
<dbReference type="EMBL" id="BTSY01000006">
    <property type="protein sequence ID" value="GMT32234.1"/>
    <property type="molecule type" value="Genomic_DNA"/>
</dbReference>
<dbReference type="AlphaFoldDB" id="A0AAV5WND9"/>
<evidence type="ECO:0000313" key="3">
    <source>
        <dbReference type="Proteomes" id="UP001432322"/>
    </source>
</evidence>
<accession>A0AAV5WND9</accession>
<proteinExistence type="predicted"/>
<dbReference type="Gene3D" id="3.40.630.30">
    <property type="match status" value="1"/>
</dbReference>
<feature type="non-terminal residue" evidence="2">
    <location>
        <position position="118"/>
    </location>
</feature>
<dbReference type="Proteomes" id="UP001432322">
    <property type="component" value="Unassembled WGS sequence"/>
</dbReference>
<organism evidence="2 3">
    <name type="scientific">Pristionchus fissidentatus</name>
    <dbReference type="NCBI Taxonomy" id="1538716"/>
    <lineage>
        <taxon>Eukaryota</taxon>
        <taxon>Metazoa</taxon>
        <taxon>Ecdysozoa</taxon>
        <taxon>Nematoda</taxon>
        <taxon>Chromadorea</taxon>
        <taxon>Rhabditida</taxon>
        <taxon>Rhabditina</taxon>
        <taxon>Diplogasteromorpha</taxon>
        <taxon>Diplogasteroidea</taxon>
        <taxon>Neodiplogasteridae</taxon>
        <taxon>Pristionchus</taxon>
    </lineage>
</organism>
<protein>
    <submittedName>
        <fullName evidence="2">Uncharacterized protein</fullName>
    </submittedName>
</protein>
<keyword evidence="3" id="KW-1185">Reference proteome</keyword>
<reference evidence="2" key="1">
    <citation type="submission" date="2023-10" db="EMBL/GenBank/DDBJ databases">
        <title>Genome assembly of Pristionchus species.</title>
        <authorList>
            <person name="Yoshida K."/>
            <person name="Sommer R.J."/>
        </authorList>
    </citation>
    <scope>NUCLEOTIDE SEQUENCE</scope>
    <source>
        <strain evidence="2">RS5133</strain>
    </source>
</reference>
<evidence type="ECO:0000256" key="1">
    <source>
        <dbReference type="SAM" id="MobiDB-lite"/>
    </source>
</evidence>
<comment type="caution">
    <text evidence="2">The sequence shown here is derived from an EMBL/GenBank/DDBJ whole genome shotgun (WGS) entry which is preliminary data.</text>
</comment>
<evidence type="ECO:0000313" key="2">
    <source>
        <dbReference type="EMBL" id="GMT32234.1"/>
    </source>
</evidence>
<sequence>MSTPDFSVSFATSSDVHDITEFMLTDFLFSRSMNAAIGMTREDVVDRYPVITKASVSSGTCVVVRTNDGEVIGIRLTGFQDRNQITPVLDDSLFTPRMLKTRHPHQDQRGEMGFDSLR</sequence>
<gene>
    <name evidence="2" type="ORF">PFISCL1PPCAC_23531</name>
</gene>
<feature type="compositionally biased region" description="Basic and acidic residues" evidence="1">
    <location>
        <begin position="104"/>
        <end position="118"/>
    </location>
</feature>